<dbReference type="NCBIfam" id="NF005146">
    <property type="entry name" value="PRK06606.1"/>
    <property type="match status" value="1"/>
</dbReference>
<dbReference type="SUPFAM" id="SSF56752">
    <property type="entry name" value="D-aminoacid aminotransferase-like PLP-dependent enzymes"/>
    <property type="match status" value="1"/>
</dbReference>
<keyword evidence="14" id="KW-1185">Reference proteome</keyword>
<keyword evidence="7 12" id="KW-0808">Transferase</keyword>
<evidence type="ECO:0000256" key="6">
    <source>
        <dbReference type="ARBA" id="ARBA00022576"/>
    </source>
</evidence>
<comment type="cofactor">
    <cofactor evidence="1 12">
        <name>pyridoxal 5'-phosphate</name>
        <dbReference type="ChEBI" id="CHEBI:597326"/>
    </cofactor>
</comment>
<protein>
    <recommendedName>
        <fullName evidence="12">Branched-chain-amino-acid aminotransferase</fullName>
        <shortName evidence="12">BCAT</shortName>
        <ecNumber evidence="12">2.6.1.42</ecNumber>
    </recommendedName>
</protein>
<dbReference type="PANTHER" id="PTHR42743:SF4">
    <property type="entry name" value="BRANCHED-CHAIN-AMINO-ACID AMINOTRANSFERASE-RELATED"/>
    <property type="match status" value="1"/>
</dbReference>
<dbReference type="EC" id="2.6.1.42" evidence="12"/>
<evidence type="ECO:0000256" key="4">
    <source>
        <dbReference type="ARBA" id="ARBA00005072"/>
    </source>
</evidence>
<dbReference type="FunFam" id="3.20.10.10:FF:000002">
    <property type="entry name" value="D-alanine aminotransferase"/>
    <property type="match status" value="1"/>
</dbReference>
<dbReference type="InterPro" id="IPR050571">
    <property type="entry name" value="Class-IV_PLP-Dep_Aminotrnsfr"/>
</dbReference>
<dbReference type="AlphaFoldDB" id="A0A4R4X3C7"/>
<keyword evidence="6 12" id="KW-0032">Aminotransferase</keyword>
<accession>A0A4R4X3C7</accession>
<evidence type="ECO:0000256" key="10">
    <source>
        <dbReference type="ARBA" id="ARBA00048798"/>
    </source>
</evidence>
<comment type="similarity">
    <text evidence="5 12">Belongs to the class-IV pyridoxal-phosphate-dependent aminotransferase family.</text>
</comment>
<dbReference type="GO" id="GO:0052654">
    <property type="term" value="F:L-leucine-2-oxoglutarate transaminase activity"/>
    <property type="evidence" value="ECO:0007669"/>
    <property type="project" value="RHEA"/>
</dbReference>
<comment type="catalytic activity">
    <reaction evidence="10 12">
        <text>L-isoleucine + 2-oxoglutarate = (S)-3-methyl-2-oxopentanoate + L-glutamate</text>
        <dbReference type="Rhea" id="RHEA:24801"/>
        <dbReference type="ChEBI" id="CHEBI:16810"/>
        <dbReference type="ChEBI" id="CHEBI:29985"/>
        <dbReference type="ChEBI" id="CHEBI:35146"/>
        <dbReference type="ChEBI" id="CHEBI:58045"/>
        <dbReference type="EC" id="2.6.1.42"/>
    </reaction>
</comment>
<evidence type="ECO:0000313" key="13">
    <source>
        <dbReference type="EMBL" id="TDD24729.1"/>
    </source>
</evidence>
<comment type="pathway">
    <text evidence="3 12">Amino-acid biosynthesis; L-valine biosynthesis; L-valine from pyruvate: step 4/4.</text>
</comment>
<gene>
    <name evidence="12" type="primary">ilvE</name>
    <name evidence="13" type="ORF">E1294_04585</name>
</gene>
<keyword evidence="12" id="KW-0028">Amino-acid biosynthesis</keyword>
<evidence type="ECO:0000256" key="3">
    <source>
        <dbReference type="ARBA" id="ARBA00004931"/>
    </source>
</evidence>
<dbReference type="GO" id="GO:0052655">
    <property type="term" value="F:L-valine-2-oxoglutarate transaminase activity"/>
    <property type="evidence" value="ECO:0007669"/>
    <property type="project" value="RHEA"/>
</dbReference>
<keyword evidence="12" id="KW-0100">Branched-chain amino acid biosynthesis</keyword>
<comment type="catalytic activity">
    <reaction evidence="9 12">
        <text>L-valine + 2-oxoglutarate = 3-methyl-2-oxobutanoate + L-glutamate</text>
        <dbReference type="Rhea" id="RHEA:24813"/>
        <dbReference type="ChEBI" id="CHEBI:11851"/>
        <dbReference type="ChEBI" id="CHEBI:16810"/>
        <dbReference type="ChEBI" id="CHEBI:29985"/>
        <dbReference type="ChEBI" id="CHEBI:57762"/>
        <dbReference type="EC" id="2.6.1.42"/>
    </reaction>
</comment>
<dbReference type="GO" id="GO:0052656">
    <property type="term" value="F:L-isoleucine-2-oxoglutarate transaminase activity"/>
    <property type="evidence" value="ECO:0007669"/>
    <property type="project" value="RHEA"/>
</dbReference>
<dbReference type="GO" id="GO:0009099">
    <property type="term" value="P:L-valine biosynthetic process"/>
    <property type="evidence" value="ECO:0007669"/>
    <property type="project" value="UniProtKB-UniPathway"/>
</dbReference>
<dbReference type="PANTHER" id="PTHR42743">
    <property type="entry name" value="AMINO-ACID AMINOTRANSFERASE"/>
    <property type="match status" value="1"/>
</dbReference>
<dbReference type="Pfam" id="PF01063">
    <property type="entry name" value="Aminotran_4"/>
    <property type="match status" value="1"/>
</dbReference>
<dbReference type="Proteomes" id="UP000294543">
    <property type="component" value="Unassembled WGS sequence"/>
</dbReference>
<dbReference type="Gene3D" id="3.30.470.10">
    <property type="match status" value="1"/>
</dbReference>
<name>A0A4R4X3C7_9ACTN</name>
<dbReference type="NCBIfam" id="TIGR01122">
    <property type="entry name" value="ilvE_I"/>
    <property type="match status" value="1"/>
</dbReference>
<dbReference type="GO" id="GO:0009097">
    <property type="term" value="P:isoleucine biosynthetic process"/>
    <property type="evidence" value="ECO:0007669"/>
    <property type="project" value="UniProtKB-UniPathway"/>
</dbReference>
<dbReference type="UniPathway" id="UPA00049">
    <property type="reaction ID" value="UER00062"/>
</dbReference>
<evidence type="ECO:0000256" key="12">
    <source>
        <dbReference type="RuleBase" id="RU364094"/>
    </source>
</evidence>
<comment type="catalytic activity">
    <reaction evidence="11 12">
        <text>L-leucine + 2-oxoglutarate = 4-methyl-2-oxopentanoate + L-glutamate</text>
        <dbReference type="Rhea" id="RHEA:18321"/>
        <dbReference type="ChEBI" id="CHEBI:16810"/>
        <dbReference type="ChEBI" id="CHEBI:17865"/>
        <dbReference type="ChEBI" id="CHEBI:29985"/>
        <dbReference type="ChEBI" id="CHEBI:57427"/>
        <dbReference type="EC" id="2.6.1.42"/>
    </reaction>
</comment>
<dbReference type="InterPro" id="IPR043132">
    <property type="entry name" value="BCAT-like_C"/>
</dbReference>
<evidence type="ECO:0000256" key="1">
    <source>
        <dbReference type="ARBA" id="ARBA00001933"/>
    </source>
</evidence>
<comment type="pathway">
    <text evidence="2 12">Amino-acid biosynthesis; L-isoleucine biosynthesis; L-isoleucine from 2-oxobutanoate: step 4/4.</text>
</comment>
<evidence type="ECO:0000256" key="8">
    <source>
        <dbReference type="ARBA" id="ARBA00022898"/>
    </source>
</evidence>
<evidence type="ECO:0000256" key="9">
    <source>
        <dbReference type="ARBA" id="ARBA00048212"/>
    </source>
</evidence>
<dbReference type="InterPro" id="IPR043131">
    <property type="entry name" value="BCAT-like_N"/>
</dbReference>
<dbReference type="GO" id="GO:0009098">
    <property type="term" value="P:L-leucine biosynthetic process"/>
    <property type="evidence" value="ECO:0007669"/>
    <property type="project" value="UniProtKB-UniPathway"/>
</dbReference>
<evidence type="ECO:0000313" key="14">
    <source>
        <dbReference type="Proteomes" id="UP000294543"/>
    </source>
</evidence>
<evidence type="ECO:0000256" key="11">
    <source>
        <dbReference type="ARBA" id="ARBA00049229"/>
    </source>
</evidence>
<comment type="function">
    <text evidence="12">Acts on leucine, isoleucine and valine.</text>
</comment>
<evidence type="ECO:0000256" key="7">
    <source>
        <dbReference type="ARBA" id="ARBA00022679"/>
    </source>
</evidence>
<comment type="pathway">
    <text evidence="4 12">Amino-acid biosynthesis; L-leucine biosynthesis; L-leucine from 3-methyl-2-oxobutanoate: step 4/4.</text>
</comment>
<comment type="caution">
    <text evidence="13">The sequence shown here is derived from an EMBL/GenBank/DDBJ whole genome shotgun (WGS) entry which is preliminary data.</text>
</comment>
<keyword evidence="8 12" id="KW-0663">Pyridoxal phosphate</keyword>
<organism evidence="13 14">
    <name type="scientific">Nonomuraea diastatica</name>
    <dbReference type="NCBI Taxonomy" id="1848329"/>
    <lineage>
        <taxon>Bacteria</taxon>
        <taxon>Bacillati</taxon>
        <taxon>Actinomycetota</taxon>
        <taxon>Actinomycetes</taxon>
        <taxon>Streptosporangiales</taxon>
        <taxon>Streptosporangiaceae</taxon>
        <taxon>Nonomuraea</taxon>
    </lineage>
</organism>
<proteinExistence type="inferred from homology"/>
<dbReference type="Gene3D" id="3.20.10.10">
    <property type="entry name" value="D-amino Acid Aminotransferase, subunit A, domain 2"/>
    <property type="match status" value="1"/>
</dbReference>
<dbReference type="UniPathway" id="UPA00048">
    <property type="reaction ID" value="UER00073"/>
</dbReference>
<dbReference type="OrthoDB" id="9804984at2"/>
<reference evidence="13 14" key="1">
    <citation type="submission" date="2019-03" db="EMBL/GenBank/DDBJ databases">
        <title>Draft genome sequences of novel Actinobacteria.</title>
        <authorList>
            <person name="Sahin N."/>
            <person name="Ay H."/>
            <person name="Saygin H."/>
        </authorList>
    </citation>
    <scope>NUCLEOTIDE SEQUENCE [LARGE SCALE GENOMIC DNA]</scope>
    <source>
        <strain evidence="13 14">KC712</strain>
    </source>
</reference>
<dbReference type="InterPro" id="IPR001544">
    <property type="entry name" value="Aminotrans_IV"/>
</dbReference>
<dbReference type="UniPathway" id="UPA00047">
    <property type="reaction ID" value="UER00058"/>
</dbReference>
<sequence length="338" mass="37360">MRAIQEGRGQAMIEQVATATPGGISFGVPYEWVFVDGEFVPSEEARLSVLANVVSYGTGTFEGIRATWNEEHRQLYLLEAEAHYERMGRSARILGLELLFSPADLVALTRELLRRNQVRASAYIRPLLLLAGEQLAVRMHDSGSRLCIPATPMPGDYINPDGVRCMVSTWRRSRDTAVPNRAKVIGSYVGPALAKTEAIRNGFDEALLLTADGHVAEATTSNVLIRVGDEWATPPVTEDILEGITRRQIMDLLREDFGITVTQRRIHRSELYACDEALLCGTAAIAAPVTEVDGRRVGDGRPGATTLAVQRTLRAIARRDERRHHDWTTPVYDEGEAL</sequence>
<evidence type="ECO:0000256" key="5">
    <source>
        <dbReference type="ARBA" id="ARBA00009320"/>
    </source>
</evidence>
<dbReference type="InterPro" id="IPR005785">
    <property type="entry name" value="B_amino_transI"/>
</dbReference>
<evidence type="ECO:0000256" key="2">
    <source>
        <dbReference type="ARBA" id="ARBA00004824"/>
    </source>
</evidence>
<dbReference type="EMBL" id="SMKP01000009">
    <property type="protein sequence ID" value="TDD24729.1"/>
    <property type="molecule type" value="Genomic_DNA"/>
</dbReference>
<dbReference type="InterPro" id="IPR036038">
    <property type="entry name" value="Aminotransferase-like"/>
</dbReference>